<evidence type="ECO:0000256" key="5">
    <source>
        <dbReference type="ARBA" id="ARBA00022836"/>
    </source>
</evidence>
<keyword evidence="3 9" id="KW-0602">Photosynthesis</keyword>
<dbReference type="InterPro" id="IPR037101">
    <property type="entry name" value="PSI_PsaK_bact"/>
</dbReference>
<dbReference type="Pfam" id="PF01241">
    <property type="entry name" value="PSI_PSAK"/>
    <property type="match status" value="1"/>
</dbReference>
<dbReference type="EMBL" id="AP018203">
    <property type="protein sequence ID" value="BAY58976.1"/>
    <property type="molecule type" value="Genomic_DNA"/>
</dbReference>
<comment type="similarity">
    <text evidence="2 9">Belongs to the PsaG/PsaK family.</text>
</comment>
<name>A0A1Z4JQH0_LEPBY</name>
<evidence type="ECO:0000256" key="2">
    <source>
        <dbReference type="ARBA" id="ARBA00006458"/>
    </source>
</evidence>
<dbReference type="HAMAP" id="MF_00474">
    <property type="entry name" value="PSI_PsaK"/>
    <property type="match status" value="1"/>
</dbReference>
<dbReference type="SUPFAM" id="SSF81563">
    <property type="entry name" value="Photosystem I reaction center subunit X, PsaK"/>
    <property type="match status" value="1"/>
</dbReference>
<dbReference type="Proteomes" id="UP000217895">
    <property type="component" value="Chromosome"/>
</dbReference>
<dbReference type="InterPro" id="IPR017492">
    <property type="entry name" value="PSI_PsaK"/>
</dbReference>
<dbReference type="GO" id="GO:0009522">
    <property type="term" value="C:photosystem I"/>
    <property type="evidence" value="ECO:0007669"/>
    <property type="project" value="UniProtKB-KW"/>
</dbReference>
<dbReference type="GO" id="GO:0015979">
    <property type="term" value="P:photosynthesis"/>
    <property type="evidence" value="ECO:0007669"/>
    <property type="project" value="UniProtKB-UniRule"/>
</dbReference>
<accession>A0A1Z4JQH0</accession>
<dbReference type="Gene3D" id="1.20.860.20">
    <property type="entry name" value="Photosystem I PsaK, reaction centre"/>
    <property type="match status" value="1"/>
</dbReference>
<organism evidence="10 11">
    <name type="scientific">Leptolyngbya boryana NIES-2135</name>
    <dbReference type="NCBI Taxonomy" id="1973484"/>
    <lineage>
        <taxon>Bacteria</taxon>
        <taxon>Bacillati</taxon>
        <taxon>Cyanobacteriota</taxon>
        <taxon>Cyanophyceae</taxon>
        <taxon>Leptolyngbyales</taxon>
        <taxon>Leptolyngbyaceae</taxon>
        <taxon>Leptolyngbya group</taxon>
        <taxon>Leptolyngbya</taxon>
    </lineage>
</organism>
<evidence type="ECO:0000256" key="3">
    <source>
        <dbReference type="ARBA" id="ARBA00022531"/>
    </source>
</evidence>
<feature type="transmembrane region" description="Helical" evidence="9">
    <location>
        <begin position="57"/>
        <end position="80"/>
    </location>
</feature>
<evidence type="ECO:0000313" key="11">
    <source>
        <dbReference type="Proteomes" id="UP000217895"/>
    </source>
</evidence>
<evidence type="ECO:0000256" key="9">
    <source>
        <dbReference type="HAMAP-Rule" id="MF_00474"/>
    </source>
</evidence>
<keyword evidence="11" id="KW-1185">Reference proteome</keyword>
<sequence>MLISTLLAVAPRAVDWSPSVGAVMIICNILAIAFAKYTMKNPSAPPEMPSSNMFGGFGLPAVIGATCFGHVLGAGAILGLSNIGVL</sequence>
<feature type="transmembrane region" description="Helical" evidence="9">
    <location>
        <begin position="20"/>
        <end position="37"/>
    </location>
</feature>
<keyword evidence="6 9" id="KW-1133">Transmembrane helix</keyword>
<keyword evidence="4 9" id="KW-0812">Transmembrane</keyword>
<dbReference type="InterPro" id="IPR035982">
    <property type="entry name" value="PSI_centre_PsaK_sf"/>
</dbReference>
<dbReference type="NCBIfam" id="TIGR03049">
    <property type="entry name" value="PS_I_psaK"/>
    <property type="match status" value="1"/>
</dbReference>
<dbReference type="GO" id="GO:0031676">
    <property type="term" value="C:plasma membrane-derived thylakoid membrane"/>
    <property type="evidence" value="ECO:0007669"/>
    <property type="project" value="UniProtKB-SubCell"/>
</dbReference>
<keyword evidence="7 9" id="KW-0793">Thylakoid</keyword>
<evidence type="ECO:0000256" key="4">
    <source>
        <dbReference type="ARBA" id="ARBA00022692"/>
    </source>
</evidence>
<evidence type="ECO:0000313" key="10">
    <source>
        <dbReference type="EMBL" id="BAY58976.1"/>
    </source>
</evidence>
<proteinExistence type="inferred from homology"/>
<reference evidence="10 11" key="1">
    <citation type="submission" date="2017-06" db="EMBL/GenBank/DDBJ databases">
        <title>Genome sequencing of cyanobaciteial culture collection at National Institute for Environmental Studies (NIES).</title>
        <authorList>
            <person name="Hirose Y."/>
            <person name="Shimura Y."/>
            <person name="Fujisawa T."/>
            <person name="Nakamura Y."/>
            <person name="Kawachi M."/>
        </authorList>
    </citation>
    <scope>NUCLEOTIDE SEQUENCE [LARGE SCALE GENOMIC DNA]</scope>
    <source>
        <strain evidence="10 11">NIES-2135</strain>
    </source>
</reference>
<evidence type="ECO:0000256" key="8">
    <source>
        <dbReference type="ARBA" id="ARBA00023136"/>
    </source>
</evidence>
<keyword evidence="8 9" id="KW-0472">Membrane</keyword>
<comment type="subcellular location">
    <subcellularLocation>
        <location evidence="9">Cellular thylakoid membrane</location>
        <topology evidence="9">Multi-pass membrane protein</topology>
    </subcellularLocation>
    <subcellularLocation>
        <location evidence="1">Membrane</location>
        <topology evidence="1">Multi-pass membrane protein</topology>
    </subcellularLocation>
</comment>
<evidence type="ECO:0000256" key="6">
    <source>
        <dbReference type="ARBA" id="ARBA00022989"/>
    </source>
</evidence>
<dbReference type="AlphaFoldDB" id="A0A1Z4JQH0"/>
<dbReference type="InterPro" id="IPR000549">
    <property type="entry name" value="PSI_PsaG/PsaK"/>
</dbReference>
<keyword evidence="5 9" id="KW-0603">Photosystem I</keyword>
<protein>
    <recommendedName>
        <fullName evidence="9">Photosystem I reaction center subunit PsaK</fullName>
    </recommendedName>
    <alternativeName>
        <fullName evidence="9">Photosystem I subunit X</fullName>
    </alternativeName>
</protein>
<gene>
    <name evidence="9" type="primary">psaK</name>
    <name evidence="10" type="ORF">NIES2135_58510</name>
</gene>
<evidence type="ECO:0000256" key="1">
    <source>
        <dbReference type="ARBA" id="ARBA00004141"/>
    </source>
</evidence>
<evidence type="ECO:0000256" key="7">
    <source>
        <dbReference type="ARBA" id="ARBA00023078"/>
    </source>
</evidence>